<feature type="domain" description="ABC transmembrane type-1" evidence="9">
    <location>
        <begin position="52"/>
        <end position="242"/>
    </location>
</feature>
<keyword evidence="6 8" id="KW-1133">Transmembrane helix</keyword>
<protein>
    <submittedName>
        <fullName evidence="10">Spermidine/putrescine transport system permease protein PotB</fullName>
    </submittedName>
</protein>
<dbReference type="Proteomes" id="UP000254209">
    <property type="component" value="Unassembled WGS sequence"/>
</dbReference>
<evidence type="ECO:0000313" key="11">
    <source>
        <dbReference type="Proteomes" id="UP000254209"/>
    </source>
</evidence>
<keyword evidence="11" id="KW-1185">Reference proteome</keyword>
<dbReference type="RefSeq" id="WP_051968465.1">
    <property type="nucleotide sequence ID" value="NZ_CP091519.2"/>
</dbReference>
<keyword evidence="3" id="KW-1003">Cell membrane</keyword>
<dbReference type="EMBL" id="UFSO01000002">
    <property type="protein sequence ID" value="SSY70405.1"/>
    <property type="molecule type" value="Genomic_DNA"/>
</dbReference>
<feature type="transmembrane region" description="Helical" evidence="8">
    <location>
        <begin position="377"/>
        <end position="393"/>
    </location>
</feature>
<evidence type="ECO:0000259" key="9">
    <source>
        <dbReference type="PROSITE" id="PS50928"/>
    </source>
</evidence>
<dbReference type="PANTHER" id="PTHR43357:SF4">
    <property type="entry name" value="INNER MEMBRANE ABC TRANSPORTER PERMEASE PROTEIN YDCV"/>
    <property type="match status" value="1"/>
</dbReference>
<feature type="transmembrane region" description="Helical" evidence="8">
    <location>
        <begin position="230"/>
        <end position="251"/>
    </location>
</feature>
<evidence type="ECO:0000256" key="8">
    <source>
        <dbReference type="RuleBase" id="RU363032"/>
    </source>
</evidence>
<feature type="transmembrane region" description="Helical" evidence="8">
    <location>
        <begin position="320"/>
        <end position="341"/>
    </location>
</feature>
<dbReference type="InterPro" id="IPR000515">
    <property type="entry name" value="MetI-like"/>
</dbReference>
<keyword evidence="2 8" id="KW-0813">Transport</keyword>
<dbReference type="SUPFAM" id="SSF161098">
    <property type="entry name" value="MetI-like"/>
    <property type="match status" value="2"/>
</dbReference>
<keyword evidence="5 8" id="KW-0812">Transmembrane</keyword>
<evidence type="ECO:0000256" key="5">
    <source>
        <dbReference type="ARBA" id="ARBA00022692"/>
    </source>
</evidence>
<reference evidence="10 11" key="1">
    <citation type="submission" date="2018-06" db="EMBL/GenBank/DDBJ databases">
        <authorList>
            <consortium name="Pathogen Informatics"/>
            <person name="Doyle S."/>
        </authorList>
    </citation>
    <scope>NUCLEOTIDE SEQUENCE [LARGE SCALE GENOMIC DNA]</scope>
    <source>
        <strain evidence="10 11">NCTC10283</strain>
    </source>
</reference>
<dbReference type="OrthoDB" id="9804629at2"/>
<name>A0A376BL96_9NEIS</name>
<dbReference type="PANTHER" id="PTHR43357">
    <property type="entry name" value="INNER MEMBRANE ABC TRANSPORTER PERMEASE PROTEIN YDCV"/>
    <property type="match status" value="1"/>
</dbReference>
<accession>A0A376BL96</accession>
<dbReference type="AlphaFoldDB" id="A0A376BL96"/>
<evidence type="ECO:0000313" key="10">
    <source>
        <dbReference type="EMBL" id="SSY70405.1"/>
    </source>
</evidence>
<dbReference type="PROSITE" id="PS50928">
    <property type="entry name" value="ABC_TM1"/>
    <property type="match status" value="2"/>
</dbReference>
<dbReference type="CDD" id="cd06261">
    <property type="entry name" value="TM_PBP2"/>
    <property type="match status" value="2"/>
</dbReference>
<evidence type="ECO:0000256" key="1">
    <source>
        <dbReference type="ARBA" id="ARBA00004429"/>
    </source>
</evidence>
<feature type="transmembrane region" description="Helical" evidence="8">
    <location>
        <begin position="91"/>
        <end position="112"/>
    </location>
</feature>
<feature type="domain" description="ABC transmembrane type-1" evidence="9">
    <location>
        <begin position="317"/>
        <end position="501"/>
    </location>
</feature>
<feature type="transmembrane region" description="Helical" evidence="8">
    <location>
        <begin position="181"/>
        <end position="203"/>
    </location>
</feature>
<dbReference type="Gene3D" id="1.10.3720.10">
    <property type="entry name" value="MetI-like"/>
    <property type="match status" value="2"/>
</dbReference>
<dbReference type="GO" id="GO:0005886">
    <property type="term" value="C:plasma membrane"/>
    <property type="evidence" value="ECO:0007669"/>
    <property type="project" value="UniProtKB-SubCell"/>
</dbReference>
<feature type="transmembrane region" description="Helical" evidence="8">
    <location>
        <begin position="52"/>
        <end position="71"/>
    </location>
</feature>
<evidence type="ECO:0000256" key="2">
    <source>
        <dbReference type="ARBA" id="ARBA00022448"/>
    </source>
</evidence>
<comment type="similarity">
    <text evidence="8">Belongs to the binding-protein-dependent transport system permease family.</text>
</comment>
<feature type="transmembrane region" description="Helical" evidence="8">
    <location>
        <begin position="272"/>
        <end position="300"/>
    </location>
</feature>
<gene>
    <name evidence="10" type="primary">potB</name>
    <name evidence="10" type="ORF">NCTC10283_00494</name>
</gene>
<comment type="subcellular location">
    <subcellularLocation>
        <location evidence="1">Cell inner membrane</location>
        <topology evidence="1">Multi-pass membrane protein</topology>
    </subcellularLocation>
    <subcellularLocation>
        <location evidence="8">Cell membrane</location>
        <topology evidence="8">Multi-pass membrane protein</topology>
    </subcellularLocation>
</comment>
<feature type="transmembrane region" description="Helical" evidence="8">
    <location>
        <begin position="353"/>
        <end position="371"/>
    </location>
</feature>
<organism evidence="10 11">
    <name type="scientific">Alysiella crassa</name>
    <dbReference type="NCBI Taxonomy" id="153491"/>
    <lineage>
        <taxon>Bacteria</taxon>
        <taxon>Pseudomonadati</taxon>
        <taxon>Pseudomonadota</taxon>
        <taxon>Betaproteobacteria</taxon>
        <taxon>Neisseriales</taxon>
        <taxon>Neisseriaceae</taxon>
        <taxon>Alysiella</taxon>
    </lineage>
</organism>
<proteinExistence type="inferred from homology"/>
<dbReference type="STRING" id="1120980.GCA_000745955_00851"/>
<feature type="transmembrane region" description="Helical" evidence="8">
    <location>
        <begin position="480"/>
        <end position="501"/>
    </location>
</feature>
<dbReference type="GO" id="GO:0055085">
    <property type="term" value="P:transmembrane transport"/>
    <property type="evidence" value="ECO:0007669"/>
    <property type="project" value="InterPro"/>
</dbReference>
<sequence>MRRHLSTLAICFIPLTFLAITIIAPLHAMLRYDDTSPLWREILSDPYYQHRLGWTIFQAAFTSVSTLLLALPIGWSLARLQFFGRNLIQKLMMLPFIMPTLVAGVGVLALFGEHGVLWQGWQDTPYLLIYGNIFFNLPVAVLAAQHGYQSVPAYQLAAAQTFGANAWQRFYLIELPALKNWLIGAGCLIFLYCFSGFGLALLLGGQRYATVEVEIYQLIAYELDMSRAAVLVWLVLGVTALAGGASAWLGRRHLVGKPIFRQPETPHGAAQYAILFISIILLTLFCALPLLAVAFQAAQFSRHIGTIFSANETLFALKNTLTFTGLTLIAATLLGFTHAAMARRVAWLRGMTFLPFMISPVCLAFGVLLVYPDWTDSLIMLIALYTLIAYPFVTKDILATWDTLPSHYPQAARMLGASPIQAACKIMFPLLRPAWRRGLSLAAATCIGEFAASLFLSRPEWTTLTTLIYQKLGKIGAENYQHAIVLTGLLMGLAVGVFLLLGNGYGGQNKGTE</sequence>
<keyword evidence="7 8" id="KW-0472">Membrane</keyword>
<dbReference type="Pfam" id="PF00528">
    <property type="entry name" value="BPD_transp_1"/>
    <property type="match status" value="2"/>
</dbReference>
<feature type="transmembrane region" description="Helical" evidence="8">
    <location>
        <begin position="124"/>
        <end position="144"/>
    </location>
</feature>
<keyword evidence="4" id="KW-0997">Cell inner membrane</keyword>
<dbReference type="InterPro" id="IPR035906">
    <property type="entry name" value="MetI-like_sf"/>
</dbReference>
<evidence type="ECO:0000256" key="7">
    <source>
        <dbReference type="ARBA" id="ARBA00023136"/>
    </source>
</evidence>
<evidence type="ECO:0000256" key="6">
    <source>
        <dbReference type="ARBA" id="ARBA00022989"/>
    </source>
</evidence>
<evidence type="ECO:0000256" key="3">
    <source>
        <dbReference type="ARBA" id="ARBA00022475"/>
    </source>
</evidence>
<evidence type="ECO:0000256" key="4">
    <source>
        <dbReference type="ARBA" id="ARBA00022519"/>
    </source>
</evidence>